<proteinExistence type="predicted"/>
<sequence length="208" mass="24197">MPIRYSYTLRQYPTVVPLGTSEDHRMEAHLNRIAGTGKTFQAINHDWVKFMEETHAASLDLNRLEPRLTEDIGVTRVAAQVAHSKVKSEPYFDMDDPVERFEEALHRFQKANTPEDREAAMVRWRELRYADQHLQAEVLNAQREVLERLIPGGMVVVRPEMATKVGTTEVTFKDRLRGWLSGCNNILAKWNERMFFLVCLYAFIKLTF</sequence>
<protein>
    <submittedName>
        <fullName evidence="1">Uncharacterized protein</fullName>
    </submittedName>
</protein>
<dbReference type="Proteomes" id="UP000258840">
    <property type="component" value="Segment"/>
</dbReference>
<reference evidence="1 2" key="1">
    <citation type="journal article" date="2018" name="Arch. Virol.">
        <title>Genomic characterization of the novel Ralstonia phage RPSC1.</title>
        <authorList>
            <person name="Liao M."/>
        </authorList>
    </citation>
    <scope>NUCLEOTIDE SEQUENCE [LARGE SCALE GENOMIC DNA]</scope>
</reference>
<evidence type="ECO:0000313" key="2">
    <source>
        <dbReference type="Proteomes" id="UP000258840"/>
    </source>
</evidence>
<accession>A0A2Z2U7W9</accession>
<name>A0A2Z2U7W9_9CAUD</name>
<organism evidence="1 2">
    <name type="scientific">Ralstonia phage RPSC1</name>
    <dbReference type="NCBI Taxonomy" id="2041351"/>
    <lineage>
        <taxon>Viruses</taxon>
        <taxon>Duplodnaviria</taxon>
        <taxon>Heunggongvirae</taxon>
        <taxon>Uroviricota</taxon>
        <taxon>Caudoviricetes</taxon>
        <taxon>Autographivirales</taxon>
        <taxon>Autotranscriptaviridae</taxon>
        <taxon>Stompelvirus</taxon>
        <taxon>Stompelvirus RPSC1</taxon>
    </lineage>
</organism>
<dbReference type="EMBL" id="MF893341">
    <property type="protein sequence ID" value="ATN92953.1"/>
    <property type="molecule type" value="Genomic_DNA"/>
</dbReference>
<evidence type="ECO:0000313" key="1">
    <source>
        <dbReference type="EMBL" id="ATN92953.1"/>
    </source>
</evidence>
<gene>
    <name evidence="1" type="ORF">RPSC1_22</name>
</gene>
<keyword evidence="2" id="KW-1185">Reference proteome</keyword>